<comment type="caution">
    <text evidence="1">The sequence shown here is derived from an EMBL/GenBank/DDBJ whole genome shotgun (WGS) entry which is preliminary data.</text>
</comment>
<dbReference type="RefSeq" id="WP_075066098.1">
    <property type="nucleotide sequence ID" value="NZ_LKAJ02000001.1"/>
</dbReference>
<reference evidence="1" key="1">
    <citation type="submission" date="2015-09" db="EMBL/GenBank/DDBJ databases">
        <title>Draft Genome Sequences of Two Novel Amoeba-resistant Intranuclear Bacteria, Candidatus Berkiella cookevillensis and Candidatus Berkiella aquae.</title>
        <authorList>
            <person name="Mehari Y.T."/>
            <person name="Arivett B.A."/>
            <person name="Farone A.L."/>
            <person name="Gunderson J.H."/>
            <person name="Farone M.B."/>
        </authorList>
    </citation>
    <scope>NUCLEOTIDE SEQUENCE [LARGE SCALE GENOMIC DNA]</scope>
    <source>
        <strain evidence="1">HT99</strain>
    </source>
</reference>
<organism evidence="1">
    <name type="scientific">Candidatus Berkiella aquae</name>
    <dbReference type="NCBI Taxonomy" id="295108"/>
    <lineage>
        <taxon>Bacteria</taxon>
        <taxon>Pseudomonadati</taxon>
        <taxon>Pseudomonadota</taxon>
        <taxon>Gammaproteobacteria</taxon>
        <taxon>Candidatus Berkiellales</taxon>
        <taxon>Candidatus Berkiellaceae</taxon>
        <taxon>Candidatus Berkiella</taxon>
    </lineage>
</organism>
<evidence type="ECO:0000313" key="1">
    <source>
        <dbReference type="EMBL" id="KRG21293.1"/>
    </source>
</evidence>
<protein>
    <submittedName>
        <fullName evidence="1">Uncharacterized protein</fullName>
    </submittedName>
</protein>
<reference evidence="2" key="3">
    <citation type="submission" date="2021-06" db="EMBL/GenBank/DDBJ databases">
        <title>Genomic Description and Analysis of Intracellular Bacteria, Candidatus Berkiella cookevillensis and Candidatus Berkiella aquae.</title>
        <authorList>
            <person name="Kidane D.T."/>
            <person name="Mehari Y.T."/>
            <person name="Rice F.C."/>
            <person name="Arivett B.A."/>
            <person name="Farone A.L."/>
            <person name="Berk S.G."/>
            <person name="Farone M.B."/>
        </authorList>
    </citation>
    <scope>NUCLEOTIDE SEQUENCE</scope>
    <source>
        <strain evidence="2">HT99</strain>
    </source>
</reference>
<dbReference type="STRING" id="295108.HT99x_01469"/>
<dbReference type="AlphaFoldDB" id="A0A0Q9YKQ2"/>
<sequence length="71" mass="8061">MINSRCESEENALEDYGADIVSELFGEPQEPPNTLLWMANKIYHSLAYLAGYVQREEVSHSVAESRTRLSN</sequence>
<dbReference type="Proteomes" id="UP000051497">
    <property type="component" value="Unassembled WGS sequence"/>
</dbReference>
<proteinExistence type="predicted"/>
<name>A0A0Q9YKQ2_9GAMM</name>
<reference evidence="2" key="2">
    <citation type="journal article" date="2016" name="Genome Announc.">
        <title>Draft Genome Sequences of Two Novel Amoeba-Resistant Intranuclear Bacteria, 'Candidatus Berkiella cookevillensis' and 'Candidatus Berkiella aquae'.</title>
        <authorList>
            <person name="Mehari Y.T."/>
            <person name="Arivett B.A."/>
            <person name="Farone A.L."/>
            <person name="Gunderson J.H."/>
            <person name="Farone M.B."/>
        </authorList>
    </citation>
    <scope>NUCLEOTIDE SEQUENCE</scope>
    <source>
        <strain evidence="2">HT99</strain>
    </source>
</reference>
<accession>A0A0Q9YKQ2</accession>
<dbReference type="EMBL" id="LKAJ01000005">
    <property type="protein sequence ID" value="KRG21293.1"/>
    <property type="molecule type" value="Genomic_DNA"/>
</dbReference>
<dbReference type="EMBL" id="LKAJ02000001">
    <property type="protein sequence ID" value="MCS5710861.1"/>
    <property type="molecule type" value="Genomic_DNA"/>
</dbReference>
<keyword evidence="3" id="KW-1185">Reference proteome</keyword>
<evidence type="ECO:0000313" key="2">
    <source>
        <dbReference type="EMBL" id="MCS5710861.1"/>
    </source>
</evidence>
<evidence type="ECO:0000313" key="3">
    <source>
        <dbReference type="Proteomes" id="UP000051497"/>
    </source>
</evidence>
<gene>
    <name evidence="2" type="ORF">HT99x_005425</name>
    <name evidence="1" type="ORF">HT99x_01469</name>
</gene>